<protein>
    <recommendedName>
        <fullName evidence="4">CST complex subunit Stn1 N-terminal domain-containing protein</fullName>
    </recommendedName>
</protein>
<comment type="subcellular location">
    <subcellularLocation>
        <location evidence="1">Chromosome</location>
        <location evidence="1">Telomere</location>
    </subcellularLocation>
</comment>
<evidence type="ECO:0000313" key="6">
    <source>
        <dbReference type="Proteomes" id="UP000094112"/>
    </source>
</evidence>
<dbReference type="InterPro" id="IPR018856">
    <property type="entry name" value="Stn1_N"/>
</dbReference>
<dbReference type="OrthoDB" id="77828at2759"/>
<evidence type="ECO:0000259" key="4">
    <source>
        <dbReference type="Pfam" id="PF10451"/>
    </source>
</evidence>
<dbReference type="GeneID" id="30200399"/>
<evidence type="ECO:0000313" key="5">
    <source>
        <dbReference type="EMBL" id="ODQ60735.1"/>
    </source>
</evidence>
<accession>A0A1E3P5M8</accession>
<evidence type="ECO:0000256" key="1">
    <source>
        <dbReference type="ARBA" id="ARBA00004574"/>
    </source>
</evidence>
<keyword evidence="3" id="KW-0779">Telomere</keyword>
<feature type="domain" description="CST complex subunit Stn1 N-terminal" evidence="4">
    <location>
        <begin position="28"/>
        <end position="209"/>
    </location>
</feature>
<reference evidence="5 6" key="1">
    <citation type="journal article" date="2016" name="Proc. Natl. Acad. Sci. U.S.A.">
        <title>Comparative genomics of biotechnologically important yeasts.</title>
        <authorList>
            <person name="Riley R."/>
            <person name="Haridas S."/>
            <person name="Wolfe K.H."/>
            <person name="Lopes M.R."/>
            <person name="Hittinger C.T."/>
            <person name="Goeker M."/>
            <person name="Salamov A.A."/>
            <person name="Wisecaver J.H."/>
            <person name="Long T.M."/>
            <person name="Calvey C.H."/>
            <person name="Aerts A.L."/>
            <person name="Barry K.W."/>
            <person name="Choi C."/>
            <person name="Clum A."/>
            <person name="Coughlan A.Y."/>
            <person name="Deshpande S."/>
            <person name="Douglass A.P."/>
            <person name="Hanson S.J."/>
            <person name="Klenk H.-P."/>
            <person name="LaButti K.M."/>
            <person name="Lapidus A."/>
            <person name="Lindquist E.A."/>
            <person name="Lipzen A.M."/>
            <person name="Meier-Kolthoff J.P."/>
            <person name="Ohm R.A."/>
            <person name="Otillar R.P."/>
            <person name="Pangilinan J.L."/>
            <person name="Peng Y."/>
            <person name="Rokas A."/>
            <person name="Rosa C.A."/>
            <person name="Scheuner C."/>
            <person name="Sibirny A.A."/>
            <person name="Slot J.C."/>
            <person name="Stielow J.B."/>
            <person name="Sun H."/>
            <person name="Kurtzman C.P."/>
            <person name="Blackwell M."/>
            <person name="Grigoriev I.V."/>
            <person name="Jeffries T.W."/>
        </authorList>
    </citation>
    <scope>NUCLEOTIDE SEQUENCE [LARGE SCALE GENOMIC DNA]</scope>
    <source>
        <strain evidence="6">ATCC 58044 / CBS 1984 / NCYC 433 / NRRL Y-366-8</strain>
    </source>
</reference>
<evidence type="ECO:0000256" key="3">
    <source>
        <dbReference type="ARBA" id="ARBA00022895"/>
    </source>
</evidence>
<gene>
    <name evidence="5" type="ORF">WICANDRAFT_61300</name>
</gene>
<dbReference type="Proteomes" id="UP000094112">
    <property type="component" value="Unassembled WGS sequence"/>
</dbReference>
<evidence type="ECO:0000256" key="2">
    <source>
        <dbReference type="ARBA" id="ARBA00022454"/>
    </source>
</evidence>
<keyword evidence="6" id="KW-1185">Reference proteome</keyword>
<sequence length="501" mass="58058">MAKKARIVHGNSATIDFAPGVDNIVLRKDGIEFYNTETFHSSPFYDRTIPILIKSILESNDLLKIYGINGLRSLNEKVILINNHPIRKIKLVGRITECFIKEIKSEEFYFLTLDDSSGPDIVLKVSRASLLGAGLQSSNCVFKLIEITGFCSNFNGKLEVHPDFIQALPNNDRYIEHEVQFWKEALEMRDILKTPWFQTPQINEDEQVKIKFDSKTNREKLIRQRLDLGIDECPSQAMVMDSCIYMRNTRDRDDYSNALNDSGSEKEPEIEEITKKLFTKSLKKKIDHAAPSSPIAKPKHGWVNVISTPIKADSLRTSLKFELIKWMIKTSREKFNLNEVFKDRKVSVLLKEIANGKPTPTIEVDQDLSSIRTMNDIKGEIFHDERHDLQVWNLIKCTRSKDCYCAPILRLFRHIQMTLENFKFLSSQGSDNTCFNSGEYINNFNRDTGLKTFMDLHLLNILIQWCILRNSDDNWKYHSETNEWQCISTFKKRRLVASSKR</sequence>
<name>A0A1E3P5M8_WICAA</name>
<dbReference type="Pfam" id="PF10451">
    <property type="entry name" value="Stn1"/>
    <property type="match status" value="1"/>
</dbReference>
<proteinExistence type="predicted"/>
<keyword evidence="2" id="KW-0158">Chromosome</keyword>
<dbReference type="RefSeq" id="XP_019039942.1">
    <property type="nucleotide sequence ID" value="XM_019183153.1"/>
</dbReference>
<dbReference type="AlphaFoldDB" id="A0A1E3P5M8"/>
<dbReference type="Gene3D" id="2.40.50.1040">
    <property type="match status" value="1"/>
</dbReference>
<dbReference type="STRING" id="683960.A0A1E3P5M8"/>
<dbReference type="GO" id="GO:0000781">
    <property type="term" value="C:chromosome, telomeric region"/>
    <property type="evidence" value="ECO:0007669"/>
    <property type="project" value="UniProtKB-SubCell"/>
</dbReference>
<organism evidence="5 6">
    <name type="scientific">Wickerhamomyces anomalus (strain ATCC 58044 / CBS 1984 / NCYC 433 / NRRL Y-366-8)</name>
    <name type="common">Yeast</name>
    <name type="synonym">Hansenula anomala</name>
    <dbReference type="NCBI Taxonomy" id="683960"/>
    <lineage>
        <taxon>Eukaryota</taxon>
        <taxon>Fungi</taxon>
        <taxon>Dikarya</taxon>
        <taxon>Ascomycota</taxon>
        <taxon>Saccharomycotina</taxon>
        <taxon>Saccharomycetes</taxon>
        <taxon>Phaffomycetales</taxon>
        <taxon>Wickerhamomycetaceae</taxon>
        <taxon>Wickerhamomyces</taxon>
    </lineage>
</organism>
<dbReference type="EMBL" id="KV454209">
    <property type="protein sequence ID" value="ODQ60735.1"/>
    <property type="molecule type" value="Genomic_DNA"/>
</dbReference>